<sequence>MACLSISDEVRSFFEEEIVERALHWRLGQEADPNGCLYMLLTGGVIEEPVNSLSISKIWMFSAALGANDLITNSLSRMIPPDRHIEEAVRRFENNTAANESDVVSFFKRISNVPLNTFRKYEKRLRKPLERIFNKGGEQLKRAAYEGLSYLASVSLLTAAFDLPPDYGHLPDDSILRAVIAQFGRKSVCSKESLHDLLPVLVDQTRSDGRHLPPMEWHFMLMSIDYHNDEEA</sequence>
<keyword evidence="2" id="KW-1185">Reference proteome</keyword>
<dbReference type="Proteomes" id="UP000270094">
    <property type="component" value="Unassembled WGS sequence"/>
</dbReference>
<dbReference type="EMBL" id="UYYB01023288">
    <property type="protein sequence ID" value="VDM72024.1"/>
    <property type="molecule type" value="Genomic_DNA"/>
</dbReference>
<name>A0A3P7J265_STRVU</name>
<feature type="non-terminal residue" evidence="1">
    <location>
        <position position="232"/>
    </location>
</feature>
<organism evidence="1 2">
    <name type="scientific">Strongylus vulgaris</name>
    <name type="common">Blood worm</name>
    <dbReference type="NCBI Taxonomy" id="40348"/>
    <lineage>
        <taxon>Eukaryota</taxon>
        <taxon>Metazoa</taxon>
        <taxon>Ecdysozoa</taxon>
        <taxon>Nematoda</taxon>
        <taxon>Chromadorea</taxon>
        <taxon>Rhabditida</taxon>
        <taxon>Rhabditina</taxon>
        <taxon>Rhabditomorpha</taxon>
        <taxon>Strongyloidea</taxon>
        <taxon>Strongylidae</taxon>
        <taxon>Strongylus</taxon>
    </lineage>
</organism>
<accession>A0A3P7J265</accession>
<gene>
    <name evidence="1" type="ORF">SVUK_LOCUS7022</name>
</gene>
<reference evidence="1 2" key="1">
    <citation type="submission" date="2018-11" db="EMBL/GenBank/DDBJ databases">
        <authorList>
            <consortium name="Pathogen Informatics"/>
        </authorList>
    </citation>
    <scope>NUCLEOTIDE SEQUENCE [LARGE SCALE GENOMIC DNA]</scope>
</reference>
<dbReference type="OrthoDB" id="5875024at2759"/>
<dbReference type="AlphaFoldDB" id="A0A3P7J265"/>
<evidence type="ECO:0000313" key="1">
    <source>
        <dbReference type="EMBL" id="VDM72024.1"/>
    </source>
</evidence>
<proteinExistence type="predicted"/>
<protein>
    <submittedName>
        <fullName evidence="1">Uncharacterized protein</fullName>
    </submittedName>
</protein>
<evidence type="ECO:0000313" key="2">
    <source>
        <dbReference type="Proteomes" id="UP000270094"/>
    </source>
</evidence>